<proteinExistence type="predicted"/>
<evidence type="ECO:0000313" key="5">
    <source>
        <dbReference type="Proteomes" id="UP000249467"/>
    </source>
</evidence>
<dbReference type="AlphaFoldDB" id="A0A2W4W3J3"/>
<dbReference type="EMBL" id="QBML01000017">
    <property type="protein sequence ID" value="PZO39643.1"/>
    <property type="molecule type" value="Genomic_DNA"/>
</dbReference>
<protein>
    <submittedName>
        <fullName evidence="4">Phosphonate ABC transporter ATP-binding protein</fullName>
    </submittedName>
</protein>
<keyword evidence="1" id="KW-0547">Nucleotide-binding</keyword>
<sequence>MLTPVEKDLPAIACHNVQTDYQATLKRPILNGIDLQINHGEFVALLGLNGAGKSTLLRSLVGLVPIKQGEIEICGTTVEPNQIGEVRKNVGFLFQGGGLVDQLSSLDNVLCGCLGELNTWQSLWGFPRRDRRVAMQLLQKLGLQEQIYQKAKQLSGGQRQRVAIARTLIQSPHILLADEPTTGLDVSGINQVMTSLQEMHQKGLTVVVVLHDLALAAKYAQRAIVLEAGQVVYDGDCQNIERQFAKLQRLSQFQSATAA</sequence>
<dbReference type="PANTHER" id="PTHR24220">
    <property type="entry name" value="IMPORT ATP-BINDING PROTEIN"/>
    <property type="match status" value="1"/>
</dbReference>
<dbReference type="Pfam" id="PF00005">
    <property type="entry name" value="ABC_tran"/>
    <property type="match status" value="1"/>
</dbReference>
<dbReference type="PROSITE" id="PS00211">
    <property type="entry name" value="ABC_TRANSPORTER_1"/>
    <property type="match status" value="1"/>
</dbReference>
<reference evidence="4 5" key="2">
    <citation type="submission" date="2018-06" db="EMBL/GenBank/DDBJ databases">
        <title>Metagenomic assembly of (sub)arctic Cyanobacteria and their associated microbiome from non-axenic cultures.</title>
        <authorList>
            <person name="Baurain D."/>
        </authorList>
    </citation>
    <scope>NUCLEOTIDE SEQUENCE [LARGE SCALE GENOMIC DNA]</scope>
    <source>
        <strain evidence="4">ULC066bin1</strain>
    </source>
</reference>
<dbReference type="PANTHER" id="PTHR24220:SF659">
    <property type="entry name" value="TRANSPORTER, PUTATIVE-RELATED"/>
    <property type="match status" value="1"/>
</dbReference>
<evidence type="ECO:0000256" key="2">
    <source>
        <dbReference type="ARBA" id="ARBA00022840"/>
    </source>
</evidence>
<dbReference type="GO" id="GO:0016887">
    <property type="term" value="F:ATP hydrolysis activity"/>
    <property type="evidence" value="ECO:0007669"/>
    <property type="project" value="InterPro"/>
</dbReference>
<dbReference type="InterPro" id="IPR003439">
    <property type="entry name" value="ABC_transporter-like_ATP-bd"/>
</dbReference>
<feature type="domain" description="ABC transporter" evidence="3">
    <location>
        <begin position="12"/>
        <end position="253"/>
    </location>
</feature>
<dbReference type="InterPro" id="IPR003593">
    <property type="entry name" value="AAA+_ATPase"/>
</dbReference>
<dbReference type="InterPro" id="IPR017871">
    <property type="entry name" value="ABC_transporter-like_CS"/>
</dbReference>
<dbReference type="GO" id="GO:0005886">
    <property type="term" value="C:plasma membrane"/>
    <property type="evidence" value="ECO:0007669"/>
    <property type="project" value="TreeGrafter"/>
</dbReference>
<organism evidence="4 5">
    <name type="scientific">Pseudanabaena frigida</name>
    <dbReference type="NCBI Taxonomy" id="945775"/>
    <lineage>
        <taxon>Bacteria</taxon>
        <taxon>Bacillati</taxon>
        <taxon>Cyanobacteriota</taxon>
        <taxon>Cyanophyceae</taxon>
        <taxon>Pseudanabaenales</taxon>
        <taxon>Pseudanabaenaceae</taxon>
        <taxon>Pseudanabaena</taxon>
    </lineage>
</organism>
<evidence type="ECO:0000256" key="1">
    <source>
        <dbReference type="ARBA" id="ARBA00022741"/>
    </source>
</evidence>
<dbReference type="Proteomes" id="UP000249467">
    <property type="component" value="Unassembled WGS sequence"/>
</dbReference>
<name>A0A2W4W3J3_9CYAN</name>
<reference evidence="4 5" key="1">
    <citation type="submission" date="2018-04" db="EMBL/GenBank/DDBJ databases">
        <authorList>
            <person name="Go L.Y."/>
            <person name="Mitchell J.A."/>
        </authorList>
    </citation>
    <scope>NUCLEOTIDE SEQUENCE [LARGE SCALE GENOMIC DNA]</scope>
    <source>
        <strain evidence="4">ULC066bin1</strain>
    </source>
</reference>
<dbReference type="Gene3D" id="3.40.50.300">
    <property type="entry name" value="P-loop containing nucleotide triphosphate hydrolases"/>
    <property type="match status" value="1"/>
</dbReference>
<keyword evidence="2 4" id="KW-0067">ATP-binding</keyword>
<dbReference type="InterPro" id="IPR027417">
    <property type="entry name" value="P-loop_NTPase"/>
</dbReference>
<dbReference type="PROSITE" id="PS50893">
    <property type="entry name" value="ABC_TRANSPORTER_2"/>
    <property type="match status" value="1"/>
</dbReference>
<dbReference type="SMART" id="SM00382">
    <property type="entry name" value="AAA"/>
    <property type="match status" value="1"/>
</dbReference>
<dbReference type="GO" id="GO:0005524">
    <property type="term" value="F:ATP binding"/>
    <property type="evidence" value="ECO:0007669"/>
    <property type="project" value="UniProtKB-KW"/>
</dbReference>
<evidence type="ECO:0000259" key="3">
    <source>
        <dbReference type="PROSITE" id="PS50893"/>
    </source>
</evidence>
<comment type="caution">
    <text evidence="4">The sequence shown here is derived from an EMBL/GenBank/DDBJ whole genome shotgun (WGS) entry which is preliminary data.</text>
</comment>
<dbReference type="SUPFAM" id="SSF52540">
    <property type="entry name" value="P-loop containing nucleoside triphosphate hydrolases"/>
    <property type="match status" value="1"/>
</dbReference>
<dbReference type="GO" id="GO:0022857">
    <property type="term" value="F:transmembrane transporter activity"/>
    <property type="evidence" value="ECO:0007669"/>
    <property type="project" value="TreeGrafter"/>
</dbReference>
<accession>A0A2W4W3J3</accession>
<gene>
    <name evidence="4" type="ORF">DCF19_13760</name>
</gene>
<evidence type="ECO:0000313" key="4">
    <source>
        <dbReference type="EMBL" id="PZO39643.1"/>
    </source>
</evidence>
<dbReference type="InterPro" id="IPR015854">
    <property type="entry name" value="ABC_transpr_LolD-like"/>
</dbReference>